<dbReference type="InterPro" id="IPR010730">
    <property type="entry name" value="HET"/>
</dbReference>
<dbReference type="PANTHER" id="PTHR24148:SF64">
    <property type="entry name" value="HETEROKARYON INCOMPATIBILITY DOMAIN-CONTAINING PROTEIN"/>
    <property type="match status" value="1"/>
</dbReference>
<dbReference type="AlphaFoldDB" id="A0AAN6PR66"/>
<dbReference type="Proteomes" id="UP001305647">
    <property type="component" value="Unassembled WGS sequence"/>
</dbReference>
<name>A0AAN6PR66_9PEZI</name>
<sequence>MTLMSVNRSHRVIDPAPSPSLISSTSRTIDSTLLYRGSQLPTDSLRLLAIKPATHDDDPVVCTLKAVPFGDRPKFEALSYMWGPEDGNDAITLNGFAFRVRRNLLDALRFLRRYDTSRREATKEGSPCMYWIDAICINQDDTAERNRQLPIIGQIYFRASTVVEIGQARHLRVCFGDHPPKQWEEFAQLINLHYGDRSTGPLRLDRLLRKEKYNNSHTLKRLLEDHQEAESSDRKDKVYRLVGLAHDAAGFPMDYNKSLYDVWKDTIVFMNERELFKPEHED</sequence>
<comment type="caution">
    <text evidence="2">The sequence shown here is derived from an EMBL/GenBank/DDBJ whole genome shotgun (WGS) entry which is preliminary data.</text>
</comment>
<dbReference type="InterPro" id="IPR052895">
    <property type="entry name" value="HetReg/Transcr_Mod"/>
</dbReference>
<dbReference type="PANTHER" id="PTHR24148">
    <property type="entry name" value="ANKYRIN REPEAT DOMAIN-CONTAINING PROTEIN 39 HOMOLOG-RELATED"/>
    <property type="match status" value="1"/>
</dbReference>
<evidence type="ECO:0000259" key="1">
    <source>
        <dbReference type="Pfam" id="PF06985"/>
    </source>
</evidence>
<evidence type="ECO:0000313" key="3">
    <source>
        <dbReference type="Proteomes" id="UP001305647"/>
    </source>
</evidence>
<feature type="domain" description="Heterokaryon incompatibility" evidence="1">
    <location>
        <begin position="75"/>
        <end position="187"/>
    </location>
</feature>
<keyword evidence="3" id="KW-1185">Reference proteome</keyword>
<reference evidence="2" key="2">
    <citation type="submission" date="2023-05" db="EMBL/GenBank/DDBJ databases">
        <authorList>
            <consortium name="Lawrence Berkeley National Laboratory"/>
            <person name="Steindorff A."/>
            <person name="Hensen N."/>
            <person name="Bonometti L."/>
            <person name="Westerberg I."/>
            <person name="Brannstrom I.O."/>
            <person name="Guillou S."/>
            <person name="Cros-Aarteil S."/>
            <person name="Calhoun S."/>
            <person name="Haridas S."/>
            <person name="Kuo A."/>
            <person name="Mondo S."/>
            <person name="Pangilinan J."/>
            <person name="Riley R."/>
            <person name="Labutti K."/>
            <person name="Andreopoulos B."/>
            <person name="Lipzen A."/>
            <person name="Chen C."/>
            <person name="Yanf M."/>
            <person name="Daum C."/>
            <person name="Ng V."/>
            <person name="Clum A."/>
            <person name="Ohm R."/>
            <person name="Martin F."/>
            <person name="Silar P."/>
            <person name="Natvig D."/>
            <person name="Lalanne C."/>
            <person name="Gautier V."/>
            <person name="Ament-Velasquez S.L."/>
            <person name="Kruys A."/>
            <person name="Hutchinson M.I."/>
            <person name="Powell A.J."/>
            <person name="Barry K."/>
            <person name="Miller A.N."/>
            <person name="Grigoriev I.V."/>
            <person name="Debuchy R."/>
            <person name="Gladieux P."/>
            <person name="Thoren M.H."/>
            <person name="Johannesson H."/>
        </authorList>
    </citation>
    <scope>NUCLEOTIDE SEQUENCE</scope>
    <source>
        <strain evidence="2">CBS 757.83</strain>
    </source>
</reference>
<organism evidence="2 3">
    <name type="scientific">Parathielavia hyrcaniae</name>
    <dbReference type="NCBI Taxonomy" id="113614"/>
    <lineage>
        <taxon>Eukaryota</taxon>
        <taxon>Fungi</taxon>
        <taxon>Dikarya</taxon>
        <taxon>Ascomycota</taxon>
        <taxon>Pezizomycotina</taxon>
        <taxon>Sordariomycetes</taxon>
        <taxon>Sordariomycetidae</taxon>
        <taxon>Sordariales</taxon>
        <taxon>Chaetomiaceae</taxon>
        <taxon>Parathielavia</taxon>
    </lineage>
</organism>
<protein>
    <recommendedName>
        <fullName evidence="1">Heterokaryon incompatibility domain-containing protein</fullName>
    </recommendedName>
</protein>
<reference evidence="2" key="1">
    <citation type="journal article" date="2023" name="Mol. Phylogenet. Evol.">
        <title>Genome-scale phylogeny and comparative genomics of the fungal order Sordariales.</title>
        <authorList>
            <person name="Hensen N."/>
            <person name="Bonometti L."/>
            <person name="Westerberg I."/>
            <person name="Brannstrom I.O."/>
            <person name="Guillou S."/>
            <person name="Cros-Aarteil S."/>
            <person name="Calhoun S."/>
            <person name="Haridas S."/>
            <person name="Kuo A."/>
            <person name="Mondo S."/>
            <person name="Pangilinan J."/>
            <person name="Riley R."/>
            <person name="LaButti K."/>
            <person name="Andreopoulos B."/>
            <person name="Lipzen A."/>
            <person name="Chen C."/>
            <person name="Yan M."/>
            <person name="Daum C."/>
            <person name="Ng V."/>
            <person name="Clum A."/>
            <person name="Steindorff A."/>
            <person name="Ohm R.A."/>
            <person name="Martin F."/>
            <person name="Silar P."/>
            <person name="Natvig D.O."/>
            <person name="Lalanne C."/>
            <person name="Gautier V."/>
            <person name="Ament-Velasquez S.L."/>
            <person name="Kruys A."/>
            <person name="Hutchinson M.I."/>
            <person name="Powell A.J."/>
            <person name="Barry K."/>
            <person name="Miller A.N."/>
            <person name="Grigoriev I.V."/>
            <person name="Debuchy R."/>
            <person name="Gladieux P."/>
            <person name="Hiltunen Thoren M."/>
            <person name="Johannesson H."/>
        </authorList>
    </citation>
    <scope>NUCLEOTIDE SEQUENCE</scope>
    <source>
        <strain evidence="2">CBS 757.83</strain>
    </source>
</reference>
<proteinExistence type="predicted"/>
<dbReference type="Pfam" id="PF06985">
    <property type="entry name" value="HET"/>
    <property type="match status" value="1"/>
</dbReference>
<dbReference type="EMBL" id="MU863729">
    <property type="protein sequence ID" value="KAK4096213.1"/>
    <property type="molecule type" value="Genomic_DNA"/>
</dbReference>
<gene>
    <name evidence="2" type="ORF">N658DRAFT_511392</name>
</gene>
<evidence type="ECO:0000313" key="2">
    <source>
        <dbReference type="EMBL" id="KAK4096213.1"/>
    </source>
</evidence>
<accession>A0AAN6PR66</accession>